<keyword evidence="9 10" id="KW-0227">DNA damage</keyword>
<proteinExistence type="inferred from homology"/>
<dbReference type="OrthoDB" id="9803889at2"/>
<dbReference type="InterPro" id="IPR001238">
    <property type="entry name" value="DNA-binding_RecF"/>
</dbReference>
<name>I4AG60_BERLS</name>
<sequence length="377" mass="44092">MFIKNLHLTHFRNHEDTKSTFEENINCLVGKNGSGKTNLLDGIYYLCIGRGAFSYTDTQHLQHGKTFFSLKGIFDKEGRTNTVQCIVEKGKAKVIKLNNKPYPKISEHVGNFPCVLLAPNDTDLIRESSELRRNFFDTIISQIHKNYIQLLIKQKLILRQRNQLLKDADQQEKFLKKDVLEIYDEQLLPIFKEIHRFRTEFIQEFMPIFSEIYHSLADEEMKINYRSHLEEEENRKSKKENPTFESIFKGNMLKDLILQRTEKGTHRDDYKFLLGKKTLKHYGSQGQQKSFVIALKLATFAIIYKQTQIKPILLLDDIFDKLDETRIKNLLKLLSKSDFGQVFVTDARPERTRKLLDSFGRPIAFFEVKDGSISSNL</sequence>
<comment type="similarity">
    <text evidence="2 9 10">Belongs to the RecF family.</text>
</comment>
<dbReference type="GO" id="GO:0003697">
    <property type="term" value="F:single-stranded DNA binding"/>
    <property type="evidence" value="ECO:0007669"/>
    <property type="project" value="UniProtKB-UniRule"/>
</dbReference>
<evidence type="ECO:0000256" key="5">
    <source>
        <dbReference type="ARBA" id="ARBA00022705"/>
    </source>
</evidence>
<evidence type="ECO:0000313" key="13">
    <source>
        <dbReference type="Proteomes" id="UP000006054"/>
    </source>
</evidence>
<evidence type="ECO:0000256" key="3">
    <source>
        <dbReference type="ARBA" id="ARBA00020170"/>
    </source>
</evidence>
<evidence type="ECO:0000256" key="9">
    <source>
        <dbReference type="HAMAP-Rule" id="MF_00365"/>
    </source>
</evidence>
<keyword evidence="6 9" id="KW-0547">Nucleotide-binding</keyword>
<dbReference type="STRING" id="880071.Fleli_0469"/>
<dbReference type="InterPro" id="IPR042174">
    <property type="entry name" value="RecF_2"/>
</dbReference>
<keyword evidence="9 10" id="KW-0742">SOS response</keyword>
<dbReference type="Pfam" id="PF02463">
    <property type="entry name" value="SMC_N"/>
    <property type="match status" value="1"/>
</dbReference>
<dbReference type="eggNOG" id="COG1195">
    <property type="taxonomic scope" value="Bacteria"/>
</dbReference>
<dbReference type="GO" id="GO:0005524">
    <property type="term" value="F:ATP binding"/>
    <property type="evidence" value="ECO:0007669"/>
    <property type="project" value="UniProtKB-UniRule"/>
</dbReference>
<keyword evidence="4 9" id="KW-0963">Cytoplasm</keyword>
<evidence type="ECO:0000256" key="7">
    <source>
        <dbReference type="ARBA" id="ARBA00022840"/>
    </source>
</evidence>
<evidence type="ECO:0000256" key="8">
    <source>
        <dbReference type="ARBA" id="ARBA00023125"/>
    </source>
</evidence>
<dbReference type="GO" id="GO:0009432">
    <property type="term" value="P:SOS response"/>
    <property type="evidence" value="ECO:0007669"/>
    <property type="project" value="UniProtKB-UniRule"/>
</dbReference>
<accession>I4AG60</accession>
<evidence type="ECO:0000256" key="6">
    <source>
        <dbReference type="ARBA" id="ARBA00022741"/>
    </source>
</evidence>
<dbReference type="Gene3D" id="1.20.1050.90">
    <property type="entry name" value="RecF/RecN/SMC, N-terminal domain"/>
    <property type="match status" value="1"/>
</dbReference>
<dbReference type="NCBIfam" id="TIGR00611">
    <property type="entry name" value="recf"/>
    <property type="match status" value="1"/>
</dbReference>
<dbReference type="InterPro" id="IPR027417">
    <property type="entry name" value="P-loop_NTPase"/>
</dbReference>
<keyword evidence="13" id="KW-1185">Reference proteome</keyword>
<dbReference type="PATRIC" id="fig|880071.3.peg.443"/>
<evidence type="ECO:0000256" key="2">
    <source>
        <dbReference type="ARBA" id="ARBA00008016"/>
    </source>
</evidence>
<dbReference type="KEGG" id="fli:Fleli_0469"/>
<dbReference type="Gene3D" id="3.40.50.300">
    <property type="entry name" value="P-loop containing nucleotide triphosphate hydrolases"/>
    <property type="match status" value="1"/>
</dbReference>
<keyword evidence="9 10" id="KW-0234">DNA repair</keyword>
<dbReference type="PANTHER" id="PTHR32182">
    <property type="entry name" value="DNA REPLICATION AND REPAIR PROTEIN RECF"/>
    <property type="match status" value="1"/>
</dbReference>
<dbReference type="InterPro" id="IPR018078">
    <property type="entry name" value="DNA-binding_RecF_CS"/>
</dbReference>
<keyword evidence="7 9" id="KW-0067">ATP-binding</keyword>
<dbReference type="PROSITE" id="PS00618">
    <property type="entry name" value="RECF_2"/>
    <property type="match status" value="1"/>
</dbReference>
<comment type="function">
    <text evidence="9 10">The RecF protein is involved in DNA metabolism; it is required for DNA replication and normal SOS inducibility. RecF binds preferentially to single-stranded, linear DNA. It also seems to bind ATP.</text>
</comment>
<dbReference type="SUPFAM" id="SSF52540">
    <property type="entry name" value="P-loop containing nucleoside triphosphate hydrolases"/>
    <property type="match status" value="1"/>
</dbReference>
<feature type="binding site" evidence="9">
    <location>
        <begin position="30"/>
        <end position="37"/>
    </location>
    <ligand>
        <name>ATP</name>
        <dbReference type="ChEBI" id="CHEBI:30616"/>
    </ligand>
</feature>
<dbReference type="PROSITE" id="PS00617">
    <property type="entry name" value="RECF_1"/>
    <property type="match status" value="1"/>
</dbReference>
<gene>
    <name evidence="9" type="primary">recF</name>
    <name evidence="12" type="ordered locus">Fleli_0469</name>
</gene>
<dbReference type="Proteomes" id="UP000006054">
    <property type="component" value="Chromosome"/>
</dbReference>
<dbReference type="GO" id="GO:0006302">
    <property type="term" value="P:double-strand break repair"/>
    <property type="evidence" value="ECO:0007669"/>
    <property type="project" value="TreeGrafter"/>
</dbReference>
<dbReference type="AlphaFoldDB" id="I4AG60"/>
<evidence type="ECO:0000313" key="12">
    <source>
        <dbReference type="EMBL" id="AFM02945.1"/>
    </source>
</evidence>
<dbReference type="HAMAP" id="MF_00365">
    <property type="entry name" value="RecF"/>
    <property type="match status" value="1"/>
</dbReference>
<dbReference type="EMBL" id="CP003345">
    <property type="protein sequence ID" value="AFM02945.1"/>
    <property type="molecule type" value="Genomic_DNA"/>
</dbReference>
<evidence type="ECO:0000256" key="4">
    <source>
        <dbReference type="ARBA" id="ARBA00022490"/>
    </source>
</evidence>
<comment type="subcellular location">
    <subcellularLocation>
        <location evidence="1 9 10">Cytoplasm</location>
    </subcellularLocation>
</comment>
<organism evidence="12 13">
    <name type="scientific">Bernardetia litoralis (strain ATCC 23117 / DSM 6794 / NBRC 15988 / NCIMB 1366 / Fx l1 / Sio-4)</name>
    <name type="common">Flexibacter litoralis</name>
    <dbReference type="NCBI Taxonomy" id="880071"/>
    <lineage>
        <taxon>Bacteria</taxon>
        <taxon>Pseudomonadati</taxon>
        <taxon>Bacteroidota</taxon>
        <taxon>Cytophagia</taxon>
        <taxon>Cytophagales</taxon>
        <taxon>Bernardetiaceae</taxon>
        <taxon>Bernardetia</taxon>
    </lineage>
</organism>
<dbReference type="HOGENOM" id="CLU_040267_0_1_10"/>
<dbReference type="GO" id="GO:0005737">
    <property type="term" value="C:cytoplasm"/>
    <property type="evidence" value="ECO:0007669"/>
    <property type="project" value="UniProtKB-SubCell"/>
</dbReference>
<protein>
    <recommendedName>
        <fullName evidence="3 9">DNA replication and repair protein RecF</fullName>
    </recommendedName>
</protein>
<evidence type="ECO:0000259" key="11">
    <source>
        <dbReference type="Pfam" id="PF02463"/>
    </source>
</evidence>
<feature type="domain" description="RecF/RecN/SMC N-terminal" evidence="11">
    <location>
        <begin position="2"/>
        <end position="353"/>
    </location>
</feature>
<dbReference type="GO" id="GO:0006260">
    <property type="term" value="P:DNA replication"/>
    <property type="evidence" value="ECO:0007669"/>
    <property type="project" value="UniProtKB-UniRule"/>
</dbReference>
<dbReference type="GO" id="GO:0000731">
    <property type="term" value="P:DNA synthesis involved in DNA repair"/>
    <property type="evidence" value="ECO:0007669"/>
    <property type="project" value="TreeGrafter"/>
</dbReference>
<reference evidence="13" key="1">
    <citation type="submission" date="2012-06" db="EMBL/GenBank/DDBJ databases">
        <title>The complete genome of Flexibacter litoralis DSM 6794.</title>
        <authorList>
            <person name="Lucas S."/>
            <person name="Copeland A."/>
            <person name="Lapidus A."/>
            <person name="Glavina del Rio T."/>
            <person name="Dalin E."/>
            <person name="Tice H."/>
            <person name="Bruce D."/>
            <person name="Goodwin L."/>
            <person name="Pitluck S."/>
            <person name="Peters L."/>
            <person name="Ovchinnikova G."/>
            <person name="Lu M."/>
            <person name="Kyrpides N."/>
            <person name="Mavromatis K."/>
            <person name="Ivanova N."/>
            <person name="Brettin T."/>
            <person name="Detter J.C."/>
            <person name="Han C."/>
            <person name="Larimer F."/>
            <person name="Land M."/>
            <person name="Hauser L."/>
            <person name="Markowitz V."/>
            <person name="Cheng J.-F."/>
            <person name="Hugenholtz P."/>
            <person name="Woyke T."/>
            <person name="Wu D."/>
            <person name="Spring S."/>
            <person name="Lang E."/>
            <person name="Kopitz M."/>
            <person name="Brambilla E."/>
            <person name="Klenk H.-P."/>
            <person name="Eisen J.A."/>
        </authorList>
    </citation>
    <scope>NUCLEOTIDE SEQUENCE [LARGE SCALE GENOMIC DNA]</scope>
    <source>
        <strain evidence="13">ATCC 23117 / DSM 6794 / NBRC 15988 / NCIMB 1366 / Sio-4</strain>
    </source>
</reference>
<dbReference type="RefSeq" id="WP_014796405.1">
    <property type="nucleotide sequence ID" value="NC_018018.1"/>
</dbReference>
<dbReference type="PANTHER" id="PTHR32182:SF0">
    <property type="entry name" value="DNA REPLICATION AND REPAIR PROTEIN RECF"/>
    <property type="match status" value="1"/>
</dbReference>
<keyword evidence="5 9" id="KW-0235">DNA replication</keyword>
<evidence type="ECO:0000256" key="1">
    <source>
        <dbReference type="ARBA" id="ARBA00004496"/>
    </source>
</evidence>
<dbReference type="InterPro" id="IPR003395">
    <property type="entry name" value="RecF/RecN/SMC_N"/>
</dbReference>
<evidence type="ECO:0000256" key="10">
    <source>
        <dbReference type="RuleBase" id="RU000578"/>
    </source>
</evidence>
<keyword evidence="8 9" id="KW-0238">DNA-binding</keyword>